<dbReference type="Gene3D" id="3.40.390.10">
    <property type="entry name" value="Collagenase (Catalytic Domain)"/>
    <property type="match status" value="2"/>
</dbReference>
<sequence>MTKVVYAAEPAVGWRRRLGAIPVVPVLVSALLPVLVLSSPAAAADLNMTVRVTVERVEGHDFGEDPDFYSYVEIAGESFNNEDTPASDPFEDTYTIEPNWEFSKQVALSSGTVPIYLEIRDEDGFLRFDDDFADLDPDGDDPDDPTDNDDDTDQSLSFTVDLNACTVSGDLNGGCGVFTSTGTPDESASIRLRVEVTEPPAAPGIRIRCMHTPLFPQVGDTVTITAEFLDGALTPARADTLEIWVNDRTAPDVSTANSLTLTYNHTITGGGSFSYGCRGVDDSVPIFTGWRSVAATAGAGDEVPVLYTGSTYSRVDWVFVGDSDDYNGAADPQFQSDVQQIIYNSFYSYDPFLVHQDAMNFWLQVGTGQADPAEDGCDHVVPDSGWADSVMVVHVDSFRDCAMGGSNVFSGENTSFSTIRHESGHRPFGLADEYCCDGGYYQQDVYPNVYDEPEDCADDAPDLGRTASDCREFEEEIENWDDFDWSVSDPATNDLMVDNTTAQAADTRRIEWYFAECRGAKC</sequence>
<organism evidence="2 3">
    <name type="scientific">Micromonospora avicenniae</name>
    <dbReference type="NCBI Taxonomy" id="1198245"/>
    <lineage>
        <taxon>Bacteria</taxon>
        <taxon>Bacillati</taxon>
        <taxon>Actinomycetota</taxon>
        <taxon>Actinomycetes</taxon>
        <taxon>Micromonosporales</taxon>
        <taxon>Micromonosporaceae</taxon>
        <taxon>Micromonospora</taxon>
    </lineage>
</organism>
<dbReference type="Proteomes" id="UP000186004">
    <property type="component" value="Unassembled WGS sequence"/>
</dbReference>
<dbReference type="GO" id="GO:0008237">
    <property type="term" value="F:metallopeptidase activity"/>
    <property type="evidence" value="ECO:0007669"/>
    <property type="project" value="InterPro"/>
</dbReference>
<name>A0A1N7B8D7_9ACTN</name>
<feature type="compositionally biased region" description="Acidic residues" evidence="1">
    <location>
        <begin position="131"/>
        <end position="153"/>
    </location>
</feature>
<dbReference type="OrthoDB" id="3312397at2"/>
<gene>
    <name evidence="2" type="ORF">SAMN05444858_110178</name>
</gene>
<proteinExistence type="predicted"/>
<reference evidence="2 3" key="1">
    <citation type="submission" date="2017-01" db="EMBL/GenBank/DDBJ databases">
        <authorList>
            <person name="Mah S.A."/>
            <person name="Swanson W.J."/>
            <person name="Moy G.W."/>
            <person name="Vacquier V.D."/>
        </authorList>
    </citation>
    <scope>NUCLEOTIDE SEQUENCE [LARGE SCALE GENOMIC DNA]</scope>
    <source>
        <strain evidence="2 3">DSM 45758</strain>
    </source>
</reference>
<dbReference type="RefSeq" id="WP_076471437.1">
    <property type="nucleotide sequence ID" value="NZ_FTNF01000010.1"/>
</dbReference>
<dbReference type="InterPro" id="IPR024079">
    <property type="entry name" value="MetalloPept_cat_dom_sf"/>
</dbReference>
<evidence type="ECO:0000313" key="2">
    <source>
        <dbReference type="EMBL" id="SIR47554.1"/>
    </source>
</evidence>
<accession>A0A1N7B8D7</accession>
<dbReference type="AlphaFoldDB" id="A0A1N7B8D7"/>
<keyword evidence="3" id="KW-1185">Reference proteome</keyword>
<protein>
    <submittedName>
        <fullName evidence="2">Uncharacterized protein</fullName>
    </submittedName>
</protein>
<evidence type="ECO:0000256" key="1">
    <source>
        <dbReference type="SAM" id="MobiDB-lite"/>
    </source>
</evidence>
<evidence type="ECO:0000313" key="3">
    <source>
        <dbReference type="Proteomes" id="UP000186004"/>
    </source>
</evidence>
<feature type="region of interest" description="Disordered" evidence="1">
    <location>
        <begin position="130"/>
        <end position="155"/>
    </location>
</feature>
<dbReference type="EMBL" id="FTNF01000010">
    <property type="protein sequence ID" value="SIR47554.1"/>
    <property type="molecule type" value="Genomic_DNA"/>
</dbReference>